<keyword evidence="2 4" id="KW-0238">DNA-binding</keyword>
<dbReference type="InterPro" id="IPR036910">
    <property type="entry name" value="HMG_box_dom_sf"/>
</dbReference>
<evidence type="ECO:0000256" key="3">
    <source>
        <dbReference type="ARBA" id="ARBA00023242"/>
    </source>
</evidence>
<dbReference type="GO" id="GO:0003677">
    <property type="term" value="F:DNA binding"/>
    <property type="evidence" value="ECO:0007669"/>
    <property type="project" value="UniProtKB-UniRule"/>
</dbReference>
<dbReference type="PROSITE" id="PS50118">
    <property type="entry name" value="HMG_BOX_2"/>
    <property type="match status" value="1"/>
</dbReference>
<evidence type="ECO:0000313" key="6">
    <source>
        <dbReference type="EMBL" id="CAD7666028.1"/>
    </source>
</evidence>
<dbReference type="EMBL" id="OC966258">
    <property type="protein sequence ID" value="CAD7666028.1"/>
    <property type="molecule type" value="Genomic_DNA"/>
</dbReference>
<evidence type="ECO:0000313" key="7">
    <source>
        <dbReference type="Proteomes" id="UP000728032"/>
    </source>
</evidence>
<organism evidence="6">
    <name type="scientific">Oppiella nova</name>
    <dbReference type="NCBI Taxonomy" id="334625"/>
    <lineage>
        <taxon>Eukaryota</taxon>
        <taxon>Metazoa</taxon>
        <taxon>Ecdysozoa</taxon>
        <taxon>Arthropoda</taxon>
        <taxon>Chelicerata</taxon>
        <taxon>Arachnida</taxon>
        <taxon>Acari</taxon>
        <taxon>Acariformes</taxon>
        <taxon>Sarcoptiformes</taxon>
        <taxon>Oribatida</taxon>
        <taxon>Brachypylina</taxon>
        <taxon>Oppioidea</taxon>
        <taxon>Oppiidae</taxon>
        <taxon>Oppiella</taxon>
    </lineage>
</organism>
<dbReference type="GO" id="GO:0005634">
    <property type="term" value="C:nucleus"/>
    <property type="evidence" value="ECO:0007669"/>
    <property type="project" value="UniProtKB-SubCell"/>
</dbReference>
<dbReference type="Proteomes" id="UP000728032">
    <property type="component" value="Unassembled WGS sequence"/>
</dbReference>
<protein>
    <recommendedName>
        <fullName evidence="5">HMG box domain-containing protein</fullName>
    </recommendedName>
</protein>
<dbReference type="Pfam" id="PF00505">
    <property type="entry name" value="HMG_box"/>
    <property type="match status" value="1"/>
</dbReference>
<comment type="subcellular location">
    <subcellularLocation>
        <location evidence="1">Nucleus</location>
    </subcellularLocation>
</comment>
<sequence length="107" mass="12693">MQEEDKKPFLETAARDRDRYKREMAIFKPARDANKPKRPGTAFMLFMGDFRKEMAGKEPEGGVAALAKLGGERWRNMTEEDKRPYVEKQNEEKIRYEASMEEYRRKV</sequence>
<gene>
    <name evidence="6" type="ORF">ONB1V03_LOCUS22580</name>
</gene>
<dbReference type="SUPFAM" id="SSF47095">
    <property type="entry name" value="HMG-box"/>
    <property type="match status" value="2"/>
</dbReference>
<dbReference type="SMART" id="SM00398">
    <property type="entry name" value="HMG"/>
    <property type="match status" value="1"/>
</dbReference>
<dbReference type="PANTHER" id="PTHR46261:SF18">
    <property type="entry name" value="DNA-BINDING PROTEIN MNB1B"/>
    <property type="match status" value="1"/>
</dbReference>
<proteinExistence type="predicted"/>
<name>A0A7R9MT99_9ACAR</name>
<keyword evidence="7" id="KW-1185">Reference proteome</keyword>
<evidence type="ECO:0000256" key="4">
    <source>
        <dbReference type="PROSITE-ProRule" id="PRU00267"/>
    </source>
</evidence>
<dbReference type="InterPro" id="IPR031061">
    <property type="entry name" value="HMGB_plant"/>
</dbReference>
<dbReference type="CDD" id="cd22005">
    <property type="entry name" value="HMG-box_AtHMGB1-like"/>
    <property type="match status" value="1"/>
</dbReference>
<keyword evidence="3 4" id="KW-0539">Nucleus</keyword>
<dbReference type="Gene3D" id="1.10.30.10">
    <property type="entry name" value="High mobility group box domain"/>
    <property type="match status" value="2"/>
</dbReference>
<feature type="DNA-binding region" description="HMG box" evidence="4">
    <location>
        <begin position="36"/>
        <end position="104"/>
    </location>
</feature>
<dbReference type="InterPro" id="IPR009071">
    <property type="entry name" value="HMG_box_dom"/>
</dbReference>
<accession>A0A7R9MT99</accession>
<reference evidence="6" key="1">
    <citation type="submission" date="2020-11" db="EMBL/GenBank/DDBJ databases">
        <authorList>
            <person name="Tran Van P."/>
        </authorList>
    </citation>
    <scope>NUCLEOTIDE SEQUENCE</scope>
</reference>
<dbReference type="AlphaFoldDB" id="A0A7R9MT99"/>
<evidence type="ECO:0000256" key="1">
    <source>
        <dbReference type="ARBA" id="ARBA00004123"/>
    </source>
</evidence>
<dbReference type="PANTHER" id="PTHR46261">
    <property type="entry name" value="HIGH MOBILITY GROUP B PROTEIN 4-RELATED"/>
    <property type="match status" value="1"/>
</dbReference>
<feature type="domain" description="HMG box" evidence="5">
    <location>
        <begin position="36"/>
        <end position="104"/>
    </location>
</feature>
<evidence type="ECO:0000259" key="5">
    <source>
        <dbReference type="PROSITE" id="PS50118"/>
    </source>
</evidence>
<evidence type="ECO:0000256" key="2">
    <source>
        <dbReference type="ARBA" id="ARBA00023125"/>
    </source>
</evidence>
<dbReference type="OrthoDB" id="498543at2759"/>
<dbReference type="EMBL" id="CAJPVJ010051433">
    <property type="protein sequence ID" value="CAG2183159.1"/>
    <property type="molecule type" value="Genomic_DNA"/>
</dbReference>